<evidence type="ECO:0000259" key="7">
    <source>
        <dbReference type="PROSITE" id="PS50056"/>
    </source>
</evidence>
<accession>A0A7E6F6V2</accession>
<dbReference type="Proteomes" id="UP000515154">
    <property type="component" value="Linkage group LG10"/>
</dbReference>
<keyword evidence="3" id="KW-0378">Hydrolase</keyword>
<protein>
    <recommendedName>
        <fullName evidence="2">protein-serine/threonine phosphatase</fullName>
        <ecNumber evidence="2">3.1.3.16</ecNumber>
    </recommendedName>
</protein>
<dbReference type="GO" id="GO:0005737">
    <property type="term" value="C:cytoplasm"/>
    <property type="evidence" value="ECO:0007669"/>
    <property type="project" value="TreeGrafter"/>
</dbReference>
<feature type="domain" description="Tyrosine-protein phosphatase" evidence="6">
    <location>
        <begin position="89"/>
        <end position="229"/>
    </location>
</feature>
<dbReference type="PANTHER" id="PTHR46377:SF1">
    <property type="entry name" value="DUAL SPECIFICITY PROTEIN PHOSPHATASE 19"/>
    <property type="match status" value="1"/>
</dbReference>
<evidence type="ECO:0000256" key="1">
    <source>
        <dbReference type="ARBA" id="ARBA00009580"/>
    </source>
</evidence>
<proteinExistence type="inferred from homology"/>
<dbReference type="InterPro" id="IPR029021">
    <property type="entry name" value="Prot-tyrosine_phosphatase-like"/>
</dbReference>
<dbReference type="SUPFAM" id="SSF52799">
    <property type="entry name" value="(Phosphotyrosine protein) phosphatases II"/>
    <property type="match status" value="1"/>
</dbReference>
<reference evidence="9" key="1">
    <citation type="submission" date="2025-08" db="UniProtKB">
        <authorList>
            <consortium name="RefSeq"/>
        </authorList>
    </citation>
    <scope>IDENTIFICATION</scope>
</reference>
<dbReference type="GO" id="GO:0008579">
    <property type="term" value="F:JUN kinase phosphatase activity"/>
    <property type="evidence" value="ECO:0007669"/>
    <property type="project" value="TreeGrafter"/>
</dbReference>
<dbReference type="SMART" id="SM00195">
    <property type="entry name" value="DSPc"/>
    <property type="match status" value="1"/>
</dbReference>
<gene>
    <name evidence="9" type="primary">LOC115216351</name>
</gene>
<dbReference type="PROSITE" id="PS50056">
    <property type="entry name" value="TYR_PHOSPHATASE_2"/>
    <property type="match status" value="1"/>
</dbReference>
<dbReference type="PROSITE" id="PS50054">
    <property type="entry name" value="TYR_PHOSPHATASE_DUAL"/>
    <property type="match status" value="1"/>
</dbReference>
<evidence type="ECO:0000313" key="8">
    <source>
        <dbReference type="Proteomes" id="UP000515154"/>
    </source>
</evidence>
<dbReference type="AlphaFoldDB" id="A0A7E6F6V2"/>
<name>A0A7E6F6V2_9MOLL</name>
<dbReference type="Pfam" id="PF00782">
    <property type="entry name" value="DSPc"/>
    <property type="match status" value="1"/>
</dbReference>
<feature type="domain" description="Tyrosine specific protein phosphatases" evidence="7">
    <location>
        <begin position="147"/>
        <end position="208"/>
    </location>
</feature>
<evidence type="ECO:0000256" key="5">
    <source>
        <dbReference type="ARBA" id="ARBA00048336"/>
    </source>
</evidence>
<evidence type="ECO:0000256" key="3">
    <source>
        <dbReference type="ARBA" id="ARBA00022801"/>
    </source>
</evidence>
<dbReference type="EC" id="3.1.3.16" evidence="2"/>
<dbReference type="GO" id="GO:0004722">
    <property type="term" value="F:protein serine/threonine phosphatase activity"/>
    <property type="evidence" value="ECO:0007669"/>
    <property type="project" value="UniProtKB-EC"/>
</dbReference>
<dbReference type="FunFam" id="3.90.190.10:FF:000004">
    <property type="entry name" value="Protein phosphatase Slingshot homolog 2"/>
    <property type="match status" value="1"/>
</dbReference>
<evidence type="ECO:0000313" key="9">
    <source>
        <dbReference type="RefSeq" id="XP_036362677.1"/>
    </source>
</evidence>
<dbReference type="InterPro" id="IPR020422">
    <property type="entry name" value="TYR_PHOSPHATASE_DUAL_dom"/>
</dbReference>
<dbReference type="PANTHER" id="PTHR46377">
    <property type="entry name" value="DUAL SPECIFICITY PROTEIN PHOSPHATASE 19"/>
    <property type="match status" value="1"/>
</dbReference>
<keyword evidence="8" id="KW-1185">Reference proteome</keyword>
<keyword evidence="4" id="KW-0904">Protein phosphatase</keyword>
<dbReference type="RefSeq" id="XP_036362677.1">
    <property type="nucleotide sequence ID" value="XM_036506784.1"/>
</dbReference>
<sequence length="230" mass="26066">MELFIVRQVQIAEYSIHIIETLLMAQNLTKLHSELRKFQKDELKKTETRITTPGGQIYTENKDAAGRLTTTMTNHGRWGFVGDLRADLQVGEIRRGLVLGSQDVAQSLETLNKHNVTHILNVATGVENLYPEQFTYKSIKLYDLPDSKIVDTFDEAFAFIEEGRSSGCVLVHCNAGISRAASIVIGYLMKTEGMSFSDSFWYVKGKRPVVHPNCGFVDQLRDYEIFLRQT</sequence>
<comment type="catalytic activity">
    <reaction evidence="5">
        <text>O-phospho-L-threonyl-[protein] + H2O = L-threonyl-[protein] + phosphate</text>
        <dbReference type="Rhea" id="RHEA:47004"/>
        <dbReference type="Rhea" id="RHEA-COMP:11060"/>
        <dbReference type="Rhea" id="RHEA-COMP:11605"/>
        <dbReference type="ChEBI" id="CHEBI:15377"/>
        <dbReference type="ChEBI" id="CHEBI:30013"/>
        <dbReference type="ChEBI" id="CHEBI:43474"/>
        <dbReference type="ChEBI" id="CHEBI:61977"/>
        <dbReference type="EC" id="3.1.3.16"/>
    </reaction>
</comment>
<comment type="similarity">
    <text evidence="1">Belongs to the protein-tyrosine phosphatase family.</text>
</comment>
<organism evidence="8 9">
    <name type="scientific">Octopus sinensis</name>
    <name type="common">East Asian common octopus</name>
    <dbReference type="NCBI Taxonomy" id="2607531"/>
    <lineage>
        <taxon>Eukaryota</taxon>
        <taxon>Metazoa</taxon>
        <taxon>Spiralia</taxon>
        <taxon>Lophotrochozoa</taxon>
        <taxon>Mollusca</taxon>
        <taxon>Cephalopoda</taxon>
        <taxon>Coleoidea</taxon>
        <taxon>Octopodiformes</taxon>
        <taxon>Octopoda</taxon>
        <taxon>Incirrata</taxon>
        <taxon>Octopodidae</taxon>
        <taxon>Octopus</taxon>
    </lineage>
</organism>
<dbReference type="Gene3D" id="3.90.190.10">
    <property type="entry name" value="Protein tyrosine phosphatase superfamily"/>
    <property type="match status" value="1"/>
</dbReference>
<dbReference type="InterPro" id="IPR000340">
    <property type="entry name" value="Dual-sp_phosphatase_cat-dom"/>
</dbReference>
<evidence type="ECO:0000256" key="4">
    <source>
        <dbReference type="ARBA" id="ARBA00022912"/>
    </source>
</evidence>
<evidence type="ECO:0000259" key="6">
    <source>
        <dbReference type="PROSITE" id="PS50054"/>
    </source>
</evidence>
<dbReference type="InterPro" id="IPR000387">
    <property type="entry name" value="Tyr_Pase_dom"/>
</dbReference>
<evidence type="ECO:0000256" key="2">
    <source>
        <dbReference type="ARBA" id="ARBA00013081"/>
    </source>
</evidence>